<evidence type="ECO:0000259" key="1">
    <source>
        <dbReference type="PROSITE" id="PS50181"/>
    </source>
</evidence>
<dbReference type="SUPFAM" id="SSF81383">
    <property type="entry name" value="F-box domain"/>
    <property type="match status" value="1"/>
</dbReference>
<dbReference type="InterPro" id="IPR036047">
    <property type="entry name" value="F-box-like_dom_sf"/>
</dbReference>
<evidence type="ECO:0000313" key="3">
    <source>
        <dbReference type="Proteomes" id="UP000815677"/>
    </source>
</evidence>
<sequence length="531" mass="60254">MSSDPEFLSDVVSRLRTFCRLPGLPDATVVPEIEELDTILRALQVAGSQANSEKLHWCLDASKSLSAPIRRLPDEMLSEIFAHIPLMSLHEAFEWCITQPHLRRLSAVCWRWNNVVHATPALWTKVKLDRPLGAPSLEEIELEYTTALSRTLELSRQCPLHVDIDIASYASCMLRPLVQSCSRWRHLDLRIDASKVAIDLLSAISGRLTAVESASVIFARHFSSPMAVNLFGHSPELLHLELSVQSSLRIVPFPWRKLQSLLIRPGHLDIGPLLQLLADVPDTAHANLKITLDLWFHDTVLEQQRTSFVRSLHLRISDRQTLASFLKGWTLPRLHSLSITSREASIGLDAPTFLECCARSSLDRTLTSLDIAPIKISSVNLLRCLQELRQLENLVLADHPVHQAEREPKSILIDDPLLVALTACDEQGSTPTLVPHLRSFQFFSIYLEFTPQALLNFAYGRVQCAAHLRATIFELGIGGPKTYFAGDTWQQRLRRLRIIRSAFKALVETRTFRWIPERFFEVPEIWQLERI</sequence>
<proteinExistence type="predicted"/>
<evidence type="ECO:0000313" key="2">
    <source>
        <dbReference type="EMBL" id="GAT48976.1"/>
    </source>
</evidence>
<dbReference type="Pfam" id="PF12937">
    <property type="entry name" value="F-box-like"/>
    <property type="match status" value="1"/>
</dbReference>
<gene>
    <name evidence="2" type="ORF">MCHLO_06339</name>
</gene>
<reference evidence="2" key="1">
    <citation type="submission" date="2014-09" db="EMBL/GenBank/DDBJ databases">
        <title>Genome sequence of the luminous mushroom Mycena chlorophos for searching fungal bioluminescence genes.</title>
        <authorList>
            <person name="Tanaka Y."/>
            <person name="Kasuga D."/>
            <person name="Oba Y."/>
            <person name="Hase S."/>
            <person name="Sato K."/>
            <person name="Oba Y."/>
            <person name="Sakakibara Y."/>
        </authorList>
    </citation>
    <scope>NUCLEOTIDE SEQUENCE</scope>
</reference>
<dbReference type="PROSITE" id="PS50181">
    <property type="entry name" value="FBOX"/>
    <property type="match status" value="1"/>
</dbReference>
<dbReference type="Proteomes" id="UP000815677">
    <property type="component" value="Unassembled WGS sequence"/>
</dbReference>
<dbReference type="InterPro" id="IPR001810">
    <property type="entry name" value="F-box_dom"/>
</dbReference>
<keyword evidence="3" id="KW-1185">Reference proteome</keyword>
<dbReference type="InterPro" id="IPR032675">
    <property type="entry name" value="LRR_dom_sf"/>
</dbReference>
<organism evidence="2 3">
    <name type="scientific">Mycena chlorophos</name>
    <name type="common">Agaric fungus</name>
    <name type="synonym">Agaricus chlorophos</name>
    <dbReference type="NCBI Taxonomy" id="658473"/>
    <lineage>
        <taxon>Eukaryota</taxon>
        <taxon>Fungi</taxon>
        <taxon>Dikarya</taxon>
        <taxon>Basidiomycota</taxon>
        <taxon>Agaricomycotina</taxon>
        <taxon>Agaricomycetes</taxon>
        <taxon>Agaricomycetidae</taxon>
        <taxon>Agaricales</taxon>
        <taxon>Marasmiineae</taxon>
        <taxon>Mycenaceae</taxon>
        <taxon>Mycena</taxon>
    </lineage>
</organism>
<protein>
    <recommendedName>
        <fullName evidence="1">F-box domain-containing protein</fullName>
    </recommendedName>
</protein>
<accession>A0ABQ0LD44</accession>
<dbReference type="Gene3D" id="3.80.10.10">
    <property type="entry name" value="Ribonuclease Inhibitor"/>
    <property type="match status" value="1"/>
</dbReference>
<feature type="domain" description="F-box" evidence="1">
    <location>
        <begin position="66"/>
        <end position="126"/>
    </location>
</feature>
<name>A0ABQ0LD44_MYCCL</name>
<dbReference type="EMBL" id="DF845146">
    <property type="protein sequence ID" value="GAT48976.1"/>
    <property type="molecule type" value="Genomic_DNA"/>
</dbReference>